<dbReference type="CDD" id="cd00077">
    <property type="entry name" value="HDc"/>
    <property type="match status" value="1"/>
</dbReference>
<dbReference type="Proteomes" id="UP000184447">
    <property type="component" value="Unassembled WGS sequence"/>
</dbReference>
<evidence type="ECO:0000313" key="3">
    <source>
        <dbReference type="Proteomes" id="UP000184447"/>
    </source>
</evidence>
<proteinExistence type="predicted"/>
<dbReference type="Pfam" id="PF13487">
    <property type="entry name" value="HD_5"/>
    <property type="match status" value="1"/>
</dbReference>
<dbReference type="PANTHER" id="PTHR43155">
    <property type="entry name" value="CYCLIC DI-GMP PHOSPHODIESTERASE PA4108-RELATED"/>
    <property type="match status" value="1"/>
</dbReference>
<keyword evidence="3" id="KW-1185">Reference proteome</keyword>
<dbReference type="PROSITE" id="PS51832">
    <property type="entry name" value="HD_GYP"/>
    <property type="match status" value="1"/>
</dbReference>
<dbReference type="SUPFAM" id="SSF109604">
    <property type="entry name" value="HD-domain/PDEase-like"/>
    <property type="match status" value="1"/>
</dbReference>
<dbReference type="RefSeq" id="WP_242950721.1">
    <property type="nucleotide sequence ID" value="NZ_FQXM01000038.1"/>
</dbReference>
<dbReference type="InterPro" id="IPR003607">
    <property type="entry name" value="HD/PDEase_dom"/>
</dbReference>
<sequence>MIKNMISENIFNWKKNEVYHDIIDSLIAALEAKDNYTKGHSQRVADMTYYVAKLLGIRRQSLEDIHMAAHMHDIGKIGVPDIILNKTTPLNSSEWNTIRTHPQIGYDILFKSRRLNNIAKIVLHHHERWDGEGYPSRLCAEDIPLGSRIIAICDSIDAMTSKRPYREPLTVNECRIEILKNEGKMFDPEIIKCVDKNWERIMAECFTAVQ</sequence>
<name>A0A1M5XV08_9CLOT</name>
<protein>
    <submittedName>
        <fullName evidence="2">HD domain-containing protein</fullName>
    </submittedName>
</protein>
<dbReference type="AlphaFoldDB" id="A0A1M5XV08"/>
<feature type="domain" description="HD-GYP" evidence="1">
    <location>
        <begin position="15"/>
        <end position="210"/>
    </location>
</feature>
<reference evidence="2 3" key="1">
    <citation type="submission" date="2016-11" db="EMBL/GenBank/DDBJ databases">
        <authorList>
            <person name="Jaros S."/>
            <person name="Januszkiewicz K."/>
            <person name="Wedrychowicz H."/>
        </authorList>
    </citation>
    <scope>NUCLEOTIDE SEQUENCE [LARGE SCALE GENOMIC DNA]</scope>
    <source>
        <strain evidence="2 3">DSM 8605</strain>
    </source>
</reference>
<gene>
    <name evidence="2" type="ORF">SAMN02745207_03948</name>
</gene>
<evidence type="ECO:0000313" key="2">
    <source>
        <dbReference type="EMBL" id="SHI03559.1"/>
    </source>
</evidence>
<dbReference type="SMART" id="SM00471">
    <property type="entry name" value="HDc"/>
    <property type="match status" value="1"/>
</dbReference>
<evidence type="ECO:0000259" key="1">
    <source>
        <dbReference type="PROSITE" id="PS51832"/>
    </source>
</evidence>
<dbReference type="InterPro" id="IPR037522">
    <property type="entry name" value="HD_GYP_dom"/>
</dbReference>
<dbReference type="STRING" id="1121316.SAMN02745207_03948"/>
<dbReference type="Gene3D" id="1.10.3210.10">
    <property type="entry name" value="Hypothetical protein af1432"/>
    <property type="match status" value="1"/>
</dbReference>
<organism evidence="2 3">
    <name type="scientific">Clostridium grantii DSM 8605</name>
    <dbReference type="NCBI Taxonomy" id="1121316"/>
    <lineage>
        <taxon>Bacteria</taxon>
        <taxon>Bacillati</taxon>
        <taxon>Bacillota</taxon>
        <taxon>Clostridia</taxon>
        <taxon>Eubacteriales</taxon>
        <taxon>Clostridiaceae</taxon>
        <taxon>Clostridium</taxon>
    </lineage>
</organism>
<dbReference type="EMBL" id="FQXM01000038">
    <property type="protein sequence ID" value="SHI03559.1"/>
    <property type="molecule type" value="Genomic_DNA"/>
</dbReference>
<dbReference type="PANTHER" id="PTHR43155:SF2">
    <property type="entry name" value="CYCLIC DI-GMP PHOSPHODIESTERASE PA4108"/>
    <property type="match status" value="1"/>
</dbReference>
<accession>A0A1M5XV08</accession>